<dbReference type="OrthoDB" id="2141456at2759"/>
<evidence type="ECO:0000256" key="2">
    <source>
        <dbReference type="SAM" id="Phobius"/>
    </source>
</evidence>
<feature type="transmembrane region" description="Helical" evidence="2">
    <location>
        <begin position="76"/>
        <end position="95"/>
    </location>
</feature>
<gene>
    <name evidence="3" type="ORF">SPPG_01411</name>
</gene>
<feature type="compositionally biased region" description="Polar residues" evidence="1">
    <location>
        <begin position="110"/>
        <end position="122"/>
    </location>
</feature>
<keyword evidence="2" id="KW-1133">Transmembrane helix</keyword>
<evidence type="ECO:0000313" key="3">
    <source>
        <dbReference type="EMBL" id="KND03959.1"/>
    </source>
</evidence>
<keyword evidence="2" id="KW-0472">Membrane</keyword>
<dbReference type="EMBL" id="KQ257451">
    <property type="protein sequence ID" value="KND03959.1"/>
    <property type="molecule type" value="Genomic_DNA"/>
</dbReference>
<reference evidence="3 4" key="1">
    <citation type="submission" date="2009-08" db="EMBL/GenBank/DDBJ databases">
        <title>The Genome Sequence of Spizellomyces punctatus strain DAOM BR117.</title>
        <authorList>
            <consortium name="The Broad Institute Genome Sequencing Platform"/>
            <person name="Russ C."/>
            <person name="Cuomo C."/>
            <person name="Shea T."/>
            <person name="Young S.K."/>
            <person name="Zeng Q."/>
            <person name="Koehrsen M."/>
            <person name="Haas B."/>
            <person name="Borodovsky M."/>
            <person name="Guigo R."/>
            <person name="Alvarado L."/>
            <person name="Berlin A."/>
            <person name="Bochicchio J."/>
            <person name="Borenstein D."/>
            <person name="Chapman S."/>
            <person name="Chen Z."/>
            <person name="Engels R."/>
            <person name="Freedman E."/>
            <person name="Gellesch M."/>
            <person name="Goldberg J."/>
            <person name="Griggs A."/>
            <person name="Gujja S."/>
            <person name="Heiman D."/>
            <person name="Hepburn T."/>
            <person name="Howarth C."/>
            <person name="Jen D."/>
            <person name="Larson L."/>
            <person name="Lewis B."/>
            <person name="Mehta T."/>
            <person name="Park D."/>
            <person name="Pearson M."/>
            <person name="Roberts A."/>
            <person name="Saif S."/>
            <person name="Shenoy N."/>
            <person name="Sisk P."/>
            <person name="Stolte C."/>
            <person name="Sykes S."/>
            <person name="Thomson T."/>
            <person name="Walk T."/>
            <person name="White J."/>
            <person name="Yandava C."/>
            <person name="Burger G."/>
            <person name="Gray M.W."/>
            <person name="Holland P.W.H."/>
            <person name="King N."/>
            <person name="Lang F.B.F."/>
            <person name="Roger A.J."/>
            <person name="Ruiz-Trillo I."/>
            <person name="Lander E."/>
            <person name="Nusbaum C."/>
        </authorList>
    </citation>
    <scope>NUCLEOTIDE SEQUENCE [LARGE SCALE GENOMIC DNA]</scope>
    <source>
        <strain evidence="3 4">DAOM BR117</strain>
    </source>
</reference>
<evidence type="ECO:0000256" key="1">
    <source>
        <dbReference type="SAM" id="MobiDB-lite"/>
    </source>
</evidence>
<dbReference type="Proteomes" id="UP000053201">
    <property type="component" value="Unassembled WGS sequence"/>
</dbReference>
<keyword evidence="4" id="KW-1185">Reference proteome</keyword>
<organism evidence="3 4">
    <name type="scientific">Spizellomyces punctatus (strain DAOM BR117)</name>
    <dbReference type="NCBI Taxonomy" id="645134"/>
    <lineage>
        <taxon>Eukaryota</taxon>
        <taxon>Fungi</taxon>
        <taxon>Fungi incertae sedis</taxon>
        <taxon>Chytridiomycota</taxon>
        <taxon>Chytridiomycota incertae sedis</taxon>
        <taxon>Chytridiomycetes</taxon>
        <taxon>Spizellomycetales</taxon>
        <taxon>Spizellomycetaceae</taxon>
        <taxon>Spizellomyces</taxon>
    </lineage>
</organism>
<name>A0A0L0HSV7_SPIPD</name>
<proteinExistence type="predicted"/>
<dbReference type="RefSeq" id="XP_016611998.1">
    <property type="nucleotide sequence ID" value="XM_016749726.1"/>
</dbReference>
<feature type="region of interest" description="Disordered" evidence="1">
    <location>
        <begin position="18"/>
        <end position="64"/>
    </location>
</feature>
<accession>A0A0L0HSV7</accession>
<evidence type="ECO:0000313" key="4">
    <source>
        <dbReference type="Proteomes" id="UP000053201"/>
    </source>
</evidence>
<dbReference type="GeneID" id="27685072"/>
<feature type="region of interest" description="Disordered" evidence="1">
    <location>
        <begin position="109"/>
        <end position="135"/>
    </location>
</feature>
<sequence length="135" mass="14371">MLLWIPRLIIKILGPRQRSSGTDTREVVSPKASRPTKGGSAMGTGGTSSHYPEPHPSTSPTPNAAELERIRRGFRVWVVLFMLVMLGCVVNVIILDVMWVKRGGFAAKTTVKTPSTSGNSTGRPGGSLGGSINVD</sequence>
<dbReference type="AlphaFoldDB" id="A0A0L0HSV7"/>
<dbReference type="InParanoid" id="A0A0L0HSV7"/>
<dbReference type="VEuPathDB" id="FungiDB:SPPG_01411"/>
<keyword evidence="2" id="KW-0812">Transmembrane</keyword>
<protein>
    <submittedName>
        <fullName evidence="3">Uncharacterized protein</fullName>
    </submittedName>
</protein>